<keyword evidence="2" id="KW-0472">Membrane</keyword>
<keyword evidence="2" id="KW-1133">Transmembrane helix</keyword>
<feature type="transmembrane region" description="Helical" evidence="2">
    <location>
        <begin position="721"/>
        <end position="738"/>
    </location>
</feature>
<dbReference type="EMBL" id="JAKCXM010000055">
    <property type="protein sequence ID" value="KAJ0404832.1"/>
    <property type="molecule type" value="Genomic_DNA"/>
</dbReference>
<keyword evidence="4" id="KW-1185">Reference proteome</keyword>
<protein>
    <recommendedName>
        <fullName evidence="5">Transmembrane protein</fullName>
    </recommendedName>
</protein>
<feature type="region of interest" description="Disordered" evidence="1">
    <location>
        <begin position="1"/>
        <end position="62"/>
    </location>
</feature>
<comment type="caution">
    <text evidence="3">The sequence shown here is derived from an EMBL/GenBank/DDBJ whole genome shotgun (WGS) entry which is preliminary data.</text>
</comment>
<evidence type="ECO:0000313" key="3">
    <source>
        <dbReference type="EMBL" id="KAJ0404832.1"/>
    </source>
</evidence>
<evidence type="ECO:0000256" key="1">
    <source>
        <dbReference type="SAM" id="MobiDB-lite"/>
    </source>
</evidence>
<dbReference type="Proteomes" id="UP001209570">
    <property type="component" value="Unassembled WGS sequence"/>
</dbReference>
<feature type="transmembrane region" description="Helical" evidence="2">
    <location>
        <begin position="786"/>
        <end position="802"/>
    </location>
</feature>
<dbReference type="AlphaFoldDB" id="A0AAD5M6Q6"/>
<evidence type="ECO:0000256" key="2">
    <source>
        <dbReference type="SAM" id="Phobius"/>
    </source>
</evidence>
<name>A0AAD5M6Q6_PYTIN</name>
<organism evidence="3 4">
    <name type="scientific">Pythium insidiosum</name>
    <name type="common">Pythiosis disease agent</name>
    <dbReference type="NCBI Taxonomy" id="114742"/>
    <lineage>
        <taxon>Eukaryota</taxon>
        <taxon>Sar</taxon>
        <taxon>Stramenopiles</taxon>
        <taxon>Oomycota</taxon>
        <taxon>Peronosporomycetes</taxon>
        <taxon>Pythiales</taxon>
        <taxon>Pythiaceae</taxon>
        <taxon>Pythium</taxon>
    </lineage>
</organism>
<evidence type="ECO:0008006" key="5">
    <source>
        <dbReference type="Google" id="ProtNLM"/>
    </source>
</evidence>
<gene>
    <name evidence="3" type="ORF">P43SY_007914</name>
</gene>
<reference evidence="3" key="1">
    <citation type="submission" date="2021-12" db="EMBL/GenBank/DDBJ databases">
        <title>Prjna785345.</title>
        <authorList>
            <person name="Rujirawat T."/>
            <person name="Krajaejun T."/>
        </authorList>
    </citation>
    <scope>NUCLEOTIDE SEQUENCE</scope>
    <source>
        <strain evidence="3">Pi057C3</strain>
    </source>
</reference>
<feature type="transmembrane region" description="Helical" evidence="2">
    <location>
        <begin position="814"/>
        <end position="836"/>
    </location>
</feature>
<proteinExistence type="predicted"/>
<feature type="transmembrane region" description="Helical" evidence="2">
    <location>
        <begin position="848"/>
        <end position="868"/>
    </location>
</feature>
<feature type="transmembrane region" description="Helical" evidence="2">
    <location>
        <begin position="660"/>
        <end position="678"/>
    </location>
</feature>
<accession>A0AAD5M6Q6</accession>
<feature type="compositionally biased region" description="Basic and acidic residues" evidence="1">
    <location>
        <begin position="8"/>
        <end position="28"/>
    </location>
</feature>
<keyword evidence="2" id="KW-0812">Transmembrane</keyword>
<evidence type="ECO:0000313" key="4">
    <source>
        <dbReference type="Proteomes" id="UP001209570"/>
    </source>
</evidence>
<sequence length="995" mass="110940">MRPSAGADRADEQETRVEELVHDTEPTSHDPPAMPSRVHPAQPAPAVEPRKKSHRRSSSSIVAGLARHLSTRVRRPPRSPPVGPRPLRPLIQLVQRHSLLILWIASFAWNVLSPFKNWYLSRYEISGAEISLNFGMNWWDELDYKYVKFLYDEAGVPCFLREGQPTRLVNVYTDFMVLPRSTKWAHGISKWHQDALVGRYCQAGLLPQRDAQAAALQSAITNPSFQLWGKLVTNYIPDQRNCPLNQVPEAVLCLKGYNASQLINLEWSTGRDPSDPAIHSALSAWQQLVLPSLKDCIARREWLVTQAYAGDRDAALLALANELATNYSLNPFGYAGKKSLVRVFYHRAGFVDVNGYLSGVRKVSLSGSITERNRNNYDGDMNAVTAVREAMWCCLLDTTLPPSPSFEACLVREGLRLPALFLGDKLFRTKEELADRFIDDITLVQGQVRGVNGLTMTQWNYVPQPSEPLAVTYLETGNMSSVETAYQNLIDFPLVFEVGGGISPAPSTPSPLVVEYKCIYQPGCETACRNNTDRTTAMYMVYAVRKSGTCYRERFPPELINRNGFVSRECYGIGKGSSTLFFKLDTNATAKHGWQGAPAFVEIPNVADPNAILACIMGGRVPVKGDAPFPSGFQNMVSLGTGMVLTVIFGDGSERVLSNMYALVSLAGATMYAGFVLLETWRMSELVRRAYATTRSGLVRRQVSHSIAITTLSFRVWRLHYPYLCMIGFFTVFSWLLGASNTLCSWYVGDQRASEIKAEEMNLAVIPEYVCRGGDPVGHLSSGMELVRLLSTASVVCFIMLGRQHMVGASRMAVTLTMALFFYGFIPSLTIPWFVIGLNRLRLLSKGLALIHNQLVVGLLCGLMLAGWKRCLPLYDRVFVLPLLRLCGQRGQKIVRGVATRDIVVVHEYFGGLEVYWTKVEDNERTEWIPLSVFVEHLGADKLATLDFAARCFVHPEDRDNVRAVEPMGEGKMVGAQVPTWVLEADEFHVRMSSS</sequence>